<sequence length="224" mass="24323">MDYIKNPKAIEDKSMEIIYPYVKDLNLTDDEVRVYSRTIHASGDVEYAQLVRTSPDAVKKGIEALQNGAHVYCDVEMVRTGINKPALALRGSEVHCLIKDEKVAELAKELGVTRSIAAMRTFGKQLDGQIVAIGNAPTALYEVLRLALEEGVKPALIIGIPVGFVGAAESKDYLMEVSPVPYITVKGNKGGSPIAASVVNALLYTGVKRDGMLFVQDNESKKND</sequence>
<dbReference type="OrthoDB" id="9780708at2"/>
<dbReference type="PANTHER" id="PTHR43588">
    <property type="entry name" value="COBALT-PRECORRIN-8 METHYLMUTASE"/>
    <property type="match status" value="1"/>
</dbReference>
<dbReference type="GeneID" id="91963374"/>
<evidence type="ECO:0000256" key="4">
    <source>
        <dbReference type="ARBA" id="ARBA00023235"/>
    </source>
</evidence>
<evidence type="ECO:0000256" key="1">
    <source>
        <dbReference type="ARBA" id="ARBA00004953"/>
    </source>
</evidence>
<dbReference type="UniPathway" id="UPA00148"/>
<keyword evidence="3" id="KW-0169">Cobalamin biosynthesis</keyword>
<dbReference type="Pfam" id="PF02570">
    <property type="entry name" value="CbiC"/>
    <property type="match status" value="1"/>
</dbReference>
<proteinExistence type="inferred from homology"/>
<comment type="similarity">
    <text evidence="2">Belongs to the CobH/CbiC family.</text>
</comment>
<dbReference type="GO" id="GO:0016993">
    <property type="term" value="F:precorrin-8X methylmutase activity"/>
    <property type="evidence" value="ECO:0007669"/>
    <property type="project" value="InterPro"/>
</dbReference>
<reference evidence="6" key="1">
    <citation type="submission" date="2019-11" db="EMBL/GenBank/DDBJ databases">
        <authorList>
            <person name="Feng L."/>
        </authorList>
    </citation>
    <scope>NUCLEOTIDE SEQUENCE</scope>
    <source>
        <strain evidence="6">VrattiLFYP33</strain>
    </source>
</reference>
<feature type="domain" description="Cobalamin biosynthesis precorrin-8X methylmutase CobH/CbiC" evidence="5">
    <location>
        <begin position="10"/>
        <end position="204"/>
    </location>
</feature>
<protein>
    <submittedName>
        <fullName evidence="6">Precorrin-8X methylmutase</fullName>
        <ecNumber evidence="6">5.4.1.2</ecNumber>
    </submittedName>
</protein>
<dbReference type="InterPro" id="IPR003722">
    <property type="entry name" value="Cbl_synth_CobH/CbiC"/>
</dbReference>
<evidence type="ECO:0000259" key="5">
    <source>
        <dbReference type="Pfam" id="PF02570"/>
    </source>
</evidence>
<dbReference type="PANTHER" id="PTHR43588:SF1">
    <property type="entry name" value="COBALT-PRECORRIN-8 METHYLMUTASE"/>
    <property type="match status" value="1"/>
</dbReference>
<dbReference type="RefSeq" id="WP_021840981.1">
    <property type="nucleotide sequence ID" value="NZ_CACRUX010000104.1"/>
</dbReference>
<dbReference type="Gene3D" id="3.40.50.10230">
    <property type="entry name" value="Cobalamin biosynthesis CobH/CbiC, precorrin-8X methylmutase"/>
    <property type="match status" value="1"/>
</dbReference>
<name>A0A6N3FQT0_9FIRM</name>
<comment type="pathway">
    <text evidence="1">Cofactor biosynthesis; adenosylcobalamin biosynthesis.</text>
</comment>
<evidence type="ECO:0000256" key="3">
    <source>
        <dbReference type="ARBA" id="ARBA00022573"/>
    </source>
</evidence>
<evidence type="ECO:0000313" key="6">
    <source>
        <dbReference type="EMBL" id="VYU54390.1"/>
    </source>
</evidence>
<dbReference type="EC" id="5.4.1.2" evidence="6"/>
<dbReference type="AlphaFoldDB" id="A0A6N3FQT0"/>
<dbReference type="GO" id="GO:0009236">
    <property type="term" value="P:cobalamin biosynthetic process"/>
    <property type="evidence" value="ECO:0007669"/>
    <property type="project" value="UniProtKB-UniPathway"/>
</dbReference>
<accession>A0A6N3FQT0</accession>
<dbReference type="SUPFAM" id="SSF63965">
    <property type="entry name" value="Precorrin-8X methylmutase CbiC/CobH"/>
    <property type="match status" value="1"/>
</dbReference>
<organism evidence="6">
    <name type="scientific">Veillonella ratti</name>
    <dbReference type="NCBI Taxonomy" id="103892"/>
    <lineage>
        <taxon>Bacteria</taxon>
        <taxon>Bacillati</taxon>
        <taxon>Bacillota</taxon>
        <taxon>Negativicutes</taxon>
        <taxon>Veillonellales</taxon>
        <taxon>Veillonellaceae</taxon>
        <taxon>Veillonella</taxon>
    </lineage>
</organism>
<dbReference type="InterPro" id="IPR036588">
    <property type="entry name" value="CobH/CbiC_sf"/>
</dbReference>
<gene>
    <name evidence="6" type="primary">cobH</name>
    <name evidence="6" type="ORF">VRLFYP33_02436</name>
</gene>
<dbReference type="EMBL" id="CACRUX010000104">
    <property type="protein sequence ID" value="VYU54390.1"/>
    <property type="molecule type" value="Genomic_DNA"/>
</dbReference>
<keyword evidence="4 6" id="KW-0413">Isomerase</keyword>
<evidence type="ECO:0000256" key="2">
    <source>
        <dbReference type="ARBA" id="ARBA00009774"/>
    </source>
</evidence>